<comment type="caution">
    <text evidence="6">The sequence shown here is derived from an EMBL/GenBank/DDBJ whole genome shotgun (WGS) entry which is preliminary data.</text>
</comment>
<dbReference type="SMART" id="SM00717">
    <property type="entry name" value="SANT"/>
    <property type="match status" value="4"/>
</dbReference>
<evidence type="ECO:0000256" key="2">
    <source>
        <dbReference type="ARBA" id="ARBA00023125"/>
    </source>
</evidence>
<dbReference type="InterPro" id="IPR001005">
    <property type="entry name" value="SANT/Myb"/>
</dbReference>
<dbReference type="CDD" id="cd00167">
    <property type="entry name" value="SANT"/>
    <property type="match status" value="4"/>
</dbReference>
<evidence type="ECO:0000256" key="3">
    <source>
        <dbReference type="ARBA" id="ARBA00023242"/>
    </source>
</evidence>
<reference evidence="6 7" key="1">
    <citation type="submission" date="2021-05" db="EMBL/GenBank/DDBJ databases">
        <title>Genome Assembly of Synthetic Allotetraploid Brassica napus Reveals Homoeologous Exchanges between Subgenomes.</title>
        <authorList>
            <person name="Davis J.T."/>
        </authorList>
    </citation>
    <scope>NUCLEOTIDE SEQUENCE [LARGE SCALE GENOMIC DNA]</scope>
    <source>
        <strain evidence="7">cv. Da-Ae</strain>
        <tissue evidence="6">Seedling</tissue>
    </source>
</reference>
<dbReference type="PROSITE" id="PS50090">
    <property type="entry name" value="MYB_LIKE"/>
    <property type="match status" value="4"/>
</dbReference>
<gene>
    <name evidence="6" type="ORF">HID58_030759</name>
</gene>
<keyword evidence="7" id="KW-1185">Reference proteome</keyword>
<dbReference type="Gene3D" id="1.10.10.60">
    <property type="entry name" value="Homeodomain-like"/>
    <property type="match status" value="4"/>
</dbReference>
<dbReference type="InterPro" id="IPR009057">
    <property type="entry name" value="Homeodomain-like_sf"/>
</dbReference>
<keyword evidence="2" id="KW-0238">DNA-binding</keyword>
<feature type="domain" description="HTH myb-type" evidence="5">
    <location>
        <begin position="9"/>
        <end position="61"/>
    </location>
</feature>
<organism evidence="6 7">
    <name type="scientific">Brassica napus</name>
    <name type="common">Rape</name>
    <dbReference type="NCBI Taxonomy" id="3708"/>
    <lineage>
        <taxon>Eukaryota</taxon>
        <taxon>Viridiplantae</taxon>
        <taxon>Streptophyta</taxon>
        <taxon>Embryophyta</taxon>
        <taxon>Tracheophyta</taxon>
        <taxon>Spermatophyta</taxon>
        <taxon>Magnoliopsida</taxon>
        <taxon>eudicotyledons</taxon>
        <taxon>Gunneridae</taxon>
        <taxon>Pentapetalae</taxon>
        <taxon>rosids</taxon>
        <taxon>malvids</taxon>
        <taxon>Brassicales</taxon>
        <taxon>Brassicaceae</taxon>
        <taxon>Brassiceae</taxon>
        <taxon>Brassica</taxon>
    </lineage>
</organism>
<dbReference type="InterPro" id="IPR015495">
    <property type="entry name" value="Myb_TF_plants"/>
</dbReference>
<protein>
    <submittedName>
        <fullName evidence="6">Uncharacterized protein</fullName>
    </submittedName>
</protein>
<dbReference type="PROSITE" id="PS51294">
    <property type="entry name" value="HTH_MYB"/>
    <property type="match status" value="4"/>
</dbReference>
<evidence type="ECO:0000259" key="4">
    <source>
        <dbReference type="PROSITE" id="PS50090"/>
    </source>
</evidence>
<dbReference type="PANTHER" id="PTHR47994">
    <property type="entry name" value="F14D16.11-RELATED"/>
    <property type="match status" value="1"/>
</dbReference>
<feature type="domain" description="Myb-like" evidence="4">
    <location>
        <begin position="306"/>
        <end position="356"/>
    </location>
</feature>
<feature type="domain" description="Myb-like" evidence="4">
    <location>
        <begin position="62"/>
        <end position="112"/>
    </location>
</feature>
<feature type="domain" description="HTH myb-type" evidence="5">
    <location>
        <begin position="253"/>
        <end position="305"/>
    </location>
</feature>
<evidence type="ECO:0000313" key="6">
    <source>
        <dbReference type="EMBL" id="KAH0916313.1"/>
    </source>
</evidence>
<feature type="domain" description="HTH myb-type" evidence="5">
    <location>
        <begin position="62"/>
        <end position="116"/>
    </location>
</feature>
<sequence>MGRKTWFNDDGMKKGEWIAEEDEKLIAYINEHGMCDWRSIPKRAGLQRCGKSCRLRWLNYLRPGIKRGKFTPQEEEKIIKVHGVLGNRWAAIAKHMENRTDNDIKNHWNSCLKKRLSRNGIDPMTHEPVNNNLTVTTTYVECGSSSTTTWPTRENHCSSTPSGLVCVLNKLAAGISSRQYDLNIIKNILLDPRITSSEQDEEEVLKRDQEIGGCEEEDFLIWDDEEVRRYMETDDIEYETTPYVSLLATWFEADGTKRGEWTEEEDRKLVAYIDVYGIGDWRFLPHKAGLQRCGKSCRLRWLNYLRPGVKKGKFTTQEEQVIINFHSILGNRWATIAQQMPGRSDNDIKNHWNSCLKKRLERNGIDPMTHQPIINLDVKTQSFNTDCGSSSCSTASPSSSSFSSSSARLLNRIATGISCRQHGVDRIKNILSDLTITSINGEEEGFEQLKIDHGKMLANDDQEDDFLMWDEEKTRHFMEEIGAMDFHTNGGYKPSSSAQYGVYETGLLDDHLI</sequence>
<evidence type="ECO:0000313" key="7">
    <source>
        <dbReference type="Proteomes" id="UP000824890"/>
    </source>
</evidence>
<accession>A0ABQ8CIF4</accession>
<keyword evidence="3" id="KW-0539">Nucleus</keyword>
<evidence type="ECO:0000256" key="1">
    <source>
        <dbReference type="ARBA" id="ARBA00004123"/>
    </source>
</evidence>
<dbReference type="EMBL" id="JAGKQM010000008">
    <property type="protein sequence ID" value="KAH0916313.1"/>
    <property type="molecule type" value="Genomic_DNA"/>
</dbReference>
<feature type="domain" description="HTH myb-type" evidence="5">
    <location>
        <begin position="306"/>
        <end position="360"/>
    </location>
</feature>
<dbReference type="SUPFAM" id="SSF46689">
    <property type="entry name" value="Homeodomain-like"/>
    <property type="match status" value="2"/>
</dbReference>
<comment type="subcellular location">
    <subcellularLocation>
        <location evidence="1">Nucleus</location>
    </subcellularLocation>
</comment>
<evidence type="ECO:0000259" key="5">
    <source>
        <dbReference type="PROSITE" id="PS51294"/>
    </source>
</evidence>
<dbReference type="Proteomes" id="UP000824890">
    <property type="component" value="Unassembled WGS sequence"/>
</dbReference>
<proteinExistence type="predicted"/>
<dbReference type="Pfam" id="PF00249">
    <property type="entry name" value="Myb_DNA-binding"/>
    <property type="match status" value="4"/>
</dbReference>
<name>A0ABQ8CIF4_BRANA</name>
<feature type="domain" description="Myb-like" evidence="4">
    <location>
        <begin position="253"/>
        <end position="305"/>
    </location>
</feature>
<feature type="domain" description="Myb-like" evidence="4">
    <location>
        <begin position="9"/>
        <end position="61"/>
    </location>
</feature>
<dbReference type="InterPro" id="IPR017930">
    <property type="entry name" value="Myb_dom"/>
</dbReference>